<reference evidence="1" key="1">
    <citation type="submission" date="2020-04" db="EMBL/GenBank/DDBJ databases">
        <authorList>
            <person name="Chiriac C."/>
            <person name="Salcher M."/>
            <person name="Ghai R."/>
            <person name="Kavagutti S V."/>
        </authorList>
    </citation>
    <scope>NUCLEOTIDE SEQUENCE</scope>
</reference>
<evidence type="ECO:0000313" key="1">
    <source>
        <dbReference type="EMBL" id="CAB4153780.1"/>
    </source>
</evidence>
<proteinExistence type="predicted"/>
<accession>A0A6J5N9H8</accession>
<gene>
    <name evidence="1" type="ORF">UFOVP635_28</name>
</gene>
<protein>
    <submittedName>
        <fullName evidence="1">Uncharacterized protein</fullName>
    </submittedName>
</protein>
<sequence length="153" mass="15730">MTTNYIQAAAGVNNPVLTITVSGTTSTTATNLLIPTLQDVTINNANNVFTWSQLNESAQLQVATNATNSISSNIVVETDSFFGASGAASWSAAKKGLIGLSVDKTKVNFSINLGTKVISGEGYVTGLAPAVSADSPVWVTPITISVSGEYTIA</sequence>
<dbReference type="EMBL" id="LR796596">
    <property type="protein sequence ID" value="CAB4153780.1"/>
    <property type="molecule type" value="Genomic_DNA"/>
</dbReference>
<organism evidence="1">
    <name type="scientific">uncultured Caudovirales phage</name>
    <dbReference type="NCBI Taxonomy" id="2100421"/>
    <lineage>
        <taxon>Viruses</taxon>
        <taxon>Duplodnaviria</taxon>
        <taxon>Heunggongvirae</taxon>
        <taxon>Uroviricota</taxon>
        <taxon>Caudoviricetes</taxon>
        <taxon>Peduoviridae</taxon>
        <taxon>Maltschvirus</taxon>
        <taxon>Maltschvirus maltsch</taxon>
    </lineage>
</organism>
<name>A0A6J5N9H8_9CAUD</name>